<evidence type="ECO:0000259" key="10">
    <source>
        <dbReference type="Pfam" id="PF04290"/>
    </source>
</evidence>
<comment type="function">
    <text evidence="9">Part of the tripartite ATP-independent periplasmic (TRAP) transport system.</text>
</comment>
<comment type="subunit">
    <text evidence="9">The complex comprises the extracytoplasmic solute receptor protein and the two transmembrane proteins.</text>
</comment>
<evidence type="ECO:0000256" key="4">
    <source>
        <dbReference type="ARBA" id="ARBA00022519"/>
    </source>
</evidence>
<dbReference type="PROSITE" id="PS51257">
    <property type="entry name" value="PROKAR_LIPOPROTEIN"/>
    <property type="match status" value="1"/>
</dbReference>
<keyword evidence="7 9" id="KW-0472">Membrane</keyword>
<evidence type="ECO:0000256" key="8">
    <source>
        <dbReference type="ARBA" id="ARBA00038436"/>
    </source>
</evidence>
<dbReference type="PANTHER" id="PTHR35011:SF2">
    <property type="entry name" value="2,3-DIKETO-L-GULONATE TRAP TRANSPORTER SMALL PERMEASE PROTEIN YIAM"/>
    <property type="match status" value="1"/>
</dbReference>
<reference evidence="11 12" key="1">
    <citation type="submission" date="2024-04" db="EMBL/GenBank/DDBJ databases">
        <title>Two novel Raoultella species associated with bleeding cankers of broadleaf hosts, Raoultella scottia sp. nov. and Raoultella lignicola sp. nov.</title>
        <authorList>
            <person name="Brady C.L."/>
        </authorList>
    </citation>
    <scope>NUCLEOTIDE SEQUENCE [LARGE SCALE GENOMIC DNA]</scope>
    <source>
        <strain evidence="11 12">TW_WC1a.1</strain>
    </source>
</reference>
<comment type="subcellular location">
    <subcellularLocation>
        <location evidence="1 9">Cell inner membrane</location>
        <topology evidence="1 9">Multi-pass membrane protein</topology>
    </subcellularLocation>
</comment>
<keyword evidence="2 9" id="KW-0813">Transport</keyword>
<dbReference type="Proteomes" id="UP001312893">
    <property type="component" value="Unassembled WGS sequence"/>
</dbReference>
<feature type="transmembrane region" description="Helical" evidence="9">
    <location>
        <begin position="47"/>
        <end position="65"/>
    </location>
</feature>
<keyword evidence="12" id="KW-1185">Reference proteome</keyword>
<organism evidence="11 12">
    <name type="scientific">Raoultella lignicola</name>
    <dbReference type="NCBI Taxonomy" id="3040939"/>
    <lineage>
        <taxon>Bacteria</taxon>
        <taxon>Pseudomonadati</taxon>
        <taxon>Pseudomonadota</taxon>
        <taxon>Gammaproteobacteria</taxon>
        <taxon>Enterobacterales</taxon>
        <taxon>Enterobacteriaceae</taxon>
        <taxon>Klebsiella/Raoultella group</taxon>
        <taxon>Raoultella</taxon>
    </lineage>
</organism>
<dbReference type="InterPro" id="IPR055348">
    <property type="entry name" value="DctQ"/>
</dbReference>
<proteinExistence type="inferred from homology"/>
<name>A0ABU9F3U9_9ENTR</name>
<feature type="domain" description="Tripartite ATP-independent periplasmic transporters DctQ component" evidence="10">
    <location>
        <begin position="23"/>
        <end position="153"/>
    </location>
</feature>
<feature type="transmembrane region" description="Helical" evidence="9">
    <location>
        <begin position="12"/>
        <end position="32"/>
    </location>
</feature>
<evidence type="ECO:0000256" key="5">
    <source>
        <dbReference type="ARBA" id="ARBA00022692"/>
    </source>
</evidence>
<protein>
    <recommendedName>
        <fullName evidence="9">TRAP transporter small permease protein</fullName>
    </recommendedName>
</protein>
<dbReference type="PANTHER" id="PTHR35011">
    <property type="entry name" value="2,3-DIKETO-L-GULONATE TRAP TRANSPORTER SMALL PERMEASE PROTEIN YIAM"/>
    <property type="match status" value="1"/>
</dbReference>
<gene>
    <name evidence="11" type="ORF">QFI96_001950</name>
</gene>
<comment type="caution">
    <text evidence="11">The sequence shown here is derived from an EMBL/GenBank/DDBJ whole genome shotgun (WGS) entry which is preliminary data.</text>
</comment>
<sequence length="167" mass="18850">MEKFRKGLDRLLELVCCLVLTIMVAVSCWQVISRYIVGRPSTITEELLRFMLVWISMLGMAYVAGKQQHISLTLLIDKVSTTVRHWWMIVLQLTFMAFSVWILIIGGLKISAISMLQVSPALGIPMGKVYYALPIAGMLIIIYSLLNIVDAVRTIRTSSPTVENHHD</sequence>
<keyword evidence="6 9" id="KW-1133">Transmembrane helix</keyword>
<evidence type="ECO:0000256" key="1">
    <source>
        <dbReference type="ARBA" id="ARBA00004429"/>
    </source>
</evidence>
<feature type="transmembrane region" description="Helical" evidence="9">
    <location>
        <begin position="86"/>
        <end position="110"/>
    </location>
</feature>
<dbReference type="Pfam" id="PF04290">
    <property type="entry name" value="DctQ"/>
    <property type="match status" value="1"/>
</dbReference>
<keyword evidence="4 9" id="KW-0997">Cell inner membrane</keyword>
<evidence type="ECO:0000313" key="12">
    <source>
        <dbReference type="Proteomes" id="UP001312893"/>
    </source>
</evidence>
<dbReference type="EMBL" id="JARXNK020000095">
    <property type="protein sequence ID" value="MEL0550466.1"/>
    <property type="molecule type" value="Genomic_DNA"/>
</dbReference>
<keyword evidence="3" id="KW-1003">Cell membrane</keyword>
<dbReference type="InterPro" id="IPR007387">
    <property type="entry name" value="TRAP_DctQ"/>
</dbReference>
<evidence type="ECO:0000256" key="3">
    <source>
        <dbReference type="ARBA" id="ARBA00022475"/>
    </source>
</evidence>
<comment type="similarity">
    <text evidence="8 9">Belongs to the TRAP transporter small permease family.</text>
</comment>
<accession>A0ABU9F3U9</accession>
<feature type="transmembrane region" description="Helical" evidence="9">
    <location>
        <begin position="130"/>
        <end position="149"/>
    </location>
</feature>
<evidence type="ECO:0000313" key="11">
    <source>
        <dbReference type="EMBL" id="MEL0550466.1"/>
    </source>
</evidence>
<keyword evidence="5 9" id="KW-0812">Transmembrane</keyword>
<evidence type="ECO:0000256" key="2">
    <source>
        <dbReference type="ARBA" id="ARBA00022448"/>
    </source>
</evidence>
<evidence type="ECO:0000256" key="9">
    <source>
        <dbReference type="RuleBase" id="RU369079"/>
    </source>
</evidence>
<evidence type="ECO:0000256" key="7">
    <source>
        <dbReference type="ARBA" id="ARBA00023136"/>
    </source>
</evidence>
<dbReference type="RefSeq" id="WP_123758019.1">
    <property type="nucleotide sequence ID" value="NZ_JARXNK020000095.1"/>
</dbReference>
<evidence type="ECO:0000256" key="6">
    <source>
        <dbReference type="ARBA" id="ARBA00022989"/>
    </source>
</evidence>